<dbReference type="AlphaFoldDB" id="A0A4U3MPR3"/>
<comment type="caution">
    <text evidence="2">The sequence shown here is derived from an EMBL/GenBank/DDBJ whole genome shotgun (WGS) entry which is preliminary data.</text>
</comment>
<feature type="compositionally biased region" description="Basic and acidic residues" evidence="1">
    <location>
        <begin position="10"/>
        <end position="23"/>
    </location>
</feature>
<evidence type="ECO:0000256" key="1">
    <source>
        <dbReference type="SAM" id="MobiDB-lite"/>
    </source>
</evidence>
<evidence type="ECO:0000313" key="2">
    <source>
        <dbReference type="EMBL" id="TKK91090.1"/>
    </source>
</evidence>
<evidence type="ECO:0000313" key="3">
    <source>
        <dbReference type="Proteomes" id="UP000308705"/>
    </source>
</evidence>
<keyword evidence="3" id="KW-1185">Reference proteome</keyword>
<dbReference type="RefSeq" id="WP_062431507.1">
    <property type="nucleotide sequence ID" value="NZ_SZQA01000002.1"/>
</dbReference>
<name>A0A4U3MPR3_9ACTN</name>
<gene>
    <name evidence="2" type="ORF">FDA94_04910</name>
</gene>
<accession>A0A4U3MPR3</accession>
<organism evidence="2 3">
    <name type="scientific">Herbidospora galbida</name>
    <dbReference type="NCBI Taxonomy" id="2575442"/>
    <lineage>
        <taxon>Bacteria</taxon>
        <taxon>Bacillati</taxon>
        <taxon>Actinomycetota</taxon>
        <taxon>Actinomycetes</taxon>
        <taxon>Streptosporangiales</taxon>
        <taxon>Streptosporangiaceae</taxon>
        <taxon>Herbidospora</taxon>
    </lineage>
</organism>
<protein>
    <submittedName>
        <fullName evidence="2">Uncharacterized protein</fullName>
    </submittedName>
</protein>
<sequence>MTHSIFSPFEDERAERAGRRPYADPDSITTLVDSFRLTASDDDVRELFDQLNFHLVAVEQLLTSWYARKHPGRPLPLPRRPTP</sequence>
<dbReference type="EMBL" id="SZQA01000002">
    <property type="protein sequence ID" value="TKK91090.1"/>
    <property type="molecule type" value="Genomic_DNA"/>
</dbReference>
<feature type="region of interest" description="Disordered" evidence="1">
    <location>
        <begin position="1"/>
        <end position="25"/>
    </location>
</feature>
<reference evidence="2 3" key="1">
    <citation type="submission" date="2019-04" db="EMBL/GenBank/DDBJ databases">
        <title>Herbidospora sp. NEAU-GS14.nov., a novel actinomycete isolated from soil.</title>
        <authorList>
            <person name="Han L."/>
        </authorList>
    </citation>
    <scope>NUCLEOTIDE SEQUENCE [LARGE SCALE GENOMIC DNA]</scope>
    <source>
        <strain evidence="2 3">NEAU-GS14</strain>
    </source>
</reference>
<dbReference type="Proteomes" id="UP000308705">
    <property type="component" value="Unassembled WGS sequence"/>
</dbReference>
<dbReference type="OrthoDB" id="3540771at2"/>
<proteinExistence type="predicted"/>